<dbReference type="GO" id="GO:0015935">
    <property type="term" value="C:small ribosomal subunit"/>
    <property type="evidence" value="ECO:0007669"/>
    <property type="project" value="TreeGrafter"/>
</dbReference>
<organism evidence="8 9">
    <name type="scientific">Candidatus Staskawiczbacteria bacterium RIFCSPHIGHO2_01_FULL_36_16</name>
    <dbReference type="NCBI Taxonomy" id="1802200"/>
    <lineage>
        <taxon>Bacteria</taxon>
        <taxon>Candidatus Staskawicziibacteriota</taxon>
    </lineage>
</organism>
<dbReference type="GO" id="GO:0005829">
    <property type="term" value="C:cytosol"/>
    <property type="evidence" value="ECO:0007669"/>
    <property type="project" value="TreeGrafter"/>
</dbReference>
<keyword evidence="3 7" id="KW-0694">RNA-binding</keyword>
<dbReference type="InterPro" id="IPR036510">
    <property type="entry name" value="Ribosomal_bS20_sf"/>
</dbReference>
<proteinExistence type="inferred from homology"/>
<dbReference type="EMBL" id="MHOM01000016">
    <property type="protein sequence ID" value="OGZ64995.1"/>
    <property type="molecule type" value="Genomic_DNA"/>
</dbReference>
<keyword evidence="5 7" id="KW-0687">Ribonucleoprotein</keyword>
<dbReference type="AlphaFoldDB" id="A0A1G2HRE4"/>
<dbReference type="Gene3D" id="1.20.58.110">
    <property type="entry name" value="Ribosomal protein S20"/>
    <property type="match status" value="1"/>
</dbReference>
<evidence type="ECO:0000256" key="7">
    <source>
        <dbReference type="HAMAP-Rule" id="MF_00500"/>
    </source>
</evidence>
<evidence type="ECO:0000256" key="1">
    <source>
        <dbReference type="ARBA" id="ARBA00007634"/>
    </source>
</evidence>
<comment type="caution">
    <text evidence="8">The sequence shown here is derived from an EMBL/GenBank/DDBJ whole genome shotgun (WGS) entry which is preliminary data.</text>
</comment>
<name>A0A1G2HRE4_9BACT</name>
<dbReference type="InterPro" id="IPR002583">
    <property type="entry name" value="Ribosomal_bS20"/>
</dbReference>
<evidence type="ECO:0000256" key="5">
    <source>
        <dbReference type="ARBA" id="ARBA00023274"/>
    </source>
</evidence>
<gene>
    <name evidence="7" type="primary">rpsT</name>
    <name evidence="8" type="ORF">A2812_01875</name>
</gene>
<dbReference type="STRING" id="1802200.A2812_01875"/>
<dbReference type="GO" id="GO:0070181">
    <property type="term" value="F:small ribosomal subunit rRNA binding"/>
    <property type="evidence" value="ECO:0007669"/>
    <property type="project" value="TreeGrafter"/>
</dbReference>
<evidence type="ECO:0000256" key="2">
    <source>
        <dbReference type="ARBA" id="ARBA00022730"/>
    </source>
</evidence>
<dbReference type="NCBIfam" id="TIGR00029">
    <property type="entry name" value="S20"/>
    <property type="match status" value="1"/>
</dbReference>
<dbReference type="HAMAP" id="MF_00500">
    <property type="entry name" value="Ribosomal_bS20"/>
    <property type="match status" value="1"/>
</dbReference>
<reference evidence="8 9" key="1">
    <citation type="journal article" date="2016" name="Nat. Commun.">
        <title>Thousands of microbial genomes shed light on interconnected biogeochemical processes in an aquifer system.</title>
        <authorList>
            <person name="Anantharaman K."/>
            <person name="Brown C.T."/>
            <person name="Hug L.A."/>
            <person name="Sharon I."/>
            <person name="Castelle C.J."/>
            <person name="Probst A.J."/>
            <person name="Thomas B.C."/>
            <person name="Singh A."/>
            <person name="Wilkins M.J."/>
            <person name="Karaoz U."/>
            <person name="Brodie E.L."/>
            <person name="Williams K.H."/>
            <person name="Hubbard S.S."/>
            <person name="Banfield J.F."/>
        </authorList>
    </citation>
    <scope>NUCLEOTIDE SEQUENCE [LARGE SCALE GENOMIC DNA]</scope>
</reference>
<evidence type="ECO:0000313" key="9">
    <source>
        <dbReference type="Proteomes" id="UP000177190"/>
    </source>
</evidence>
<protein>
    <recommendedName>
        <fullName evidence="6 7">Small ribosomal subunit protein bS20</fullName>
    </recommendedName>
</protein>
<accession>A0A1G2HRE4</accession>
<dbReference type="Proteomes" id="UP000177190">
    <property type="component" value="Unassembled WGS sequence"/>
</dbReference>
<comment type="similarity">
    <text evidence="1 7">Belongs to the bacterial ribosomal protein bS20 family.</text>
</comment>
<comment type="function">
    <text evidence="7">Binds directly to 16S ribosomal RNA.</text>
</comment>
<dbReference type="PANTHER" id="PTHR33398">
    <property type="entry name" value="30S RIBOSOMAL PROTEIN S20"/>
    <property type="match status" value="1"/>
</dbReference>
<dbReference type="PANTHER" id="PTHR33398:SF1">
    <property type="entry name" value="SMALL RIBOSOMAL SUBUNIT PROTEIN BS20C"/>
    <property type="match status" value="1"/>
</dbReference>
<keyword evidence="2 7" id="KW-0699">rRNA-binding</keyword>
<evidence type="ECO:0000313" key="8">
    <source>
        <dbReference type="EMBL" id="OGZ64995.1"/>
    </source>
</evidence>
<dbReference type="GO" id="GO:0003735">
    <property type="term" value="F:structural constituent of ribosome"/>
    <property type="evidence" value="ECO:0007669"/>
    <property type="project" value="InterPro"/>
</dbReference>
<keyword evidence="4 7" id="KW-0689">Ribosomal protein</keyword>
<evidence type="ECO:0000256" key="3">
    <source>
        <dbReference type="ARBA" id="ARBA00022884"/>
    </source>
</evidence>
<dbReference type="SUPFAM" id="SSF46992">
    <property type="entry name" value="Ribosomal protein S20"/>
    <property type="match status" value="1"/>
</dbReference>
<dbReference type="GO" id="GO:0006412">
    <property type="term" value="P:translation"/>
    <property type="evidence" value="ECO:0007669"/>
    <property type="project" value="UniProtKB-UniRule"/>
</dbReference>
<dbReference type="Pfam" id="PF01649">
    <property type="entry name" value="Ribosomal_S20p"/>
    <property type="match status" value="1"/>
</dbReference>
<evidence type="ECO:0000256" key="4">
    <source>
        <dbReference type="ARBA" id="ARBA00022980"/>
    </source>
</evidence>
<sequence length="88" mass="9900">MAITKSAKKAIRQNKRRRAINNIYKNKIKILIKEARALVSAKKNKEAKNLLPAIYKALDKSAKAGVIKKNTASRKKSRMAKLISRPAE</sequence>
<evidence type="ECO:0000256" key="6">
    <source>
        <dbReference type="ARBA" id="ARBA00035136"/>
    </source>
</evidence>